<evidence type="ECO:0000313" key="2">
    <source>
        <dbReference type="EMBL" id="KAL0110711.1"/>
    </source>
</evidence>
<evidence type="ECO:0000313" key="3">
    <source>
        <dbReference type="Proteomes" id="UP001430953"/>
    </source>
</evidence>
<protein>
    <submittedName>
        <fullName evidence="2">Uncharacterized protein</fullName>
    </submittedName>
</protein>
<reference evidence="2 3" key="1">
    <citation type="submission" date="2023-03" db="EMBL/GenBank/DDBJ databases">
        <title>High recombination rates correlate with genetic variation in Cardiocondyla obscurior ants.</title>
        <authorList>
            <person name="Errbii M."/>
        </authorList>
    </citation>
    <scope>NUCLEOTIDE SEQUENCE [LARGE SCALE GENOMIC DNA]</scope>
    <source>
        <strain evidence="2">Alpha-2009</strain>
        <tissue evidence="2">Whole body</tissue>
    </source>
</reference>
<feature type="region of interest" description="Disordered" evidence="1">
    <location>
        <begin position="1"/>
        <end position="69"/>
    </location>
</feature>
<feature type="compositionally biased region" description="Basic residues" evidence="1">
    <location>
        <begin position="1"/>
        <end position="12"/>
    </location>
</feature>
<dbReference type="AlphaFoldDB" id="A0AAW2F7H2"/>
<accession>A0AAW2F7H2</accession>
<evidence type="ECO:0000256" key="1">
    <source>
        <dbReference type="SAM" id="MobiDB-lite"/>
    </source>
</evidence>
<dbReference type="PANTHER" id="PTHR34239">
    <property type="entry name" value="APPLE DOMAIN-CONTAINING PROTEIN"/>
    <property type="match status" value="1"/>
</dbReference>
<dbReference type="EMBL" id="JADYXP020000014">
    <property type="protein sequence ID" value="KAL0110711.1"/>
    <property type="molecule type" value="Genomic_DNA"/>
</dbReference>
<keyword evidence="3" id="KW-1185">Reference proteome</keyword>
<organism evidence="2 3">
    <name type="scientific">Cardiocondyla obscurior</name>
    <dbReference type="NCBI Taxonomy" id="286306"/>
    <lineage>
        <taxon>Eukaryota</taxon>
        <taxon>Metazoa</taxon>
        <taxon>Ecdysozoa</taxon>
        <taxon>Arthropoda</taxon>
        <taxon>Hexapoda</taxon>
        <taxon>Insecta</taxon>
        <taxon>Pterygota</taxon>
        <taxon>Neoptera</taxon>
        <taxon>Endopterygota</taxon>
        <taxon>Hymenoptera</taxon>
        <taxon>Apocrita</taxon>
        <taxon>Aculeata</taxon>
        <taxon>Formicoidea</taxon>
        <taxon>Formicidae</taxon>
        <taxon>Myrmicinae</taxon>
        <taxon>Cardiocondyla</taxon>
    </lineage>
</organism>
<feature type="region of interest" description="Disordered" evidence="1">
    <location>
        <begin position="351"/>
        <end position="403"/>
    </location>
</feature>
<proteinExistence type="predicted"/>
<gene>
    <name evidence="2" type="ORF">PUN28_013975</name>
</gene>
<feature type="region of interest" description="Disordered" evidence="1">
    <location>
        <begin position="98"/>
        <end position="119"/>
    </location>
</feature>
<feature type="compositionally biased region" description="Basic and acidic residues" evidence="1">
    <location>
        <begin position="13"/>
        <end position="29"/>
    </location>
</feature>
<feature type="compositionally biased region" description="Polar residues" evidence="1">
    <location>
        <begin position="351"/>
        <end position="369"/>
    </location>
</feature>
<sequence>MGRKHSRKRKCFRERSTKSDYDSSKENRNGNRSCSHSRTHSRSHEQEIIEGSSRHSSRNSRKPPSSSRLEKKLNAILGLLMQEQQKTASNFNLSRPAALEGPATQSDNGEPSQINPDEQSEISVIGKPRHLYLVFYYILHLFSETVMPNDNTQEIAAFKMDLKGSNDDNTNFGPAVHDLITKTWSSIFTAGLSKENRDGLRKKYPAPQNLTLAKAPTLNAEVRHSLPQTSIKRDEYQVATQNIIEASIAAQAQLMTELLKPEDQWNFKYIFETASDVGRLTSHVQYHLSRARRALITLMLTISAKNALEASPIDKQLFGKQYLSKIKDASAADKLVRTFLTTYNSATKQKALNAGKSQQQTRNSQQGNAKSFAPKSASRRGAKAAPRLTRHRLSSRSRSSHYR</sequence>
<dbReference type="Proteomes" id="UP001430953">
    <property type="component" value="Unassembled WGS sequence"/>
</dbReference>
<feature type="compositionally biased region" description="Polar residues" evidence="1">
    <location>
        <begin position="103"/>
        <end position="117"/>
    </location>
</feature>
<dbReference type="PANTHER" id="PTHR34239:SF2">
    <property type="entry name" value="TRANSPOSABLE ELEMENT P TRANSPOSASE_THAP9 CONSERVED DOMAIN-CONTAINING PROTEIN"/>
    <property type="match status" value="1"/>
</dbReference>
<feature type="compositionally biased region" description="Basic residues" evidence="1">
    <location>
        <begin position="377"/>
        <end position="403"/>
    </location>
</feature>
<comment type="caution">
    <text evidence="2">The sequence shown here is derived from an EMBL/GenBank/DDBJ whole genome shotgun (WGS) entry which is preliminary data.</text>
</comment>
<name>A0AAW2F7H2_9HYME</name>